<proteinExistence type="predicted"/>
<reference evidence="3" key="1">
    <citation type="journal article" date="2019" name="Int. J. Syst. Evol. Microbiol.">
        <title>The Global Catalogue of Microorganisms (GCM) 10K type strain sequencing project: providing services to taxonomists for standard genome sequencing and annotation.</title>
        <authorList>
            <consortium name="The Broad Institute Genomics Platform"/>
            <consortium name="The Broad Institute Genome Sequencing Center for Infectious Disease"/>
            <person name="Wu L."/>
            <person name="Ma J."/>
        </authorList>
    </citation>
    <scope>NUCLEOTIDE SEQUENCE [LARGE SCALE GENOMIC DNA]</scope>
    <source>
        <strain evidence="3">JCM 18324</strain>
    </source>
</reference>
<keyword evidence="1" id="KW-0812">Transmembrane</keyword>
<comment type="caution">
    <text evidence="2">The sequence shown here is derived from an EMBL/GenBank/DDBJ whole genome shotgun (WGS) entry which is preliminary data.</text>
</comment>
<feature type="transmembrane region" description="Helical" evidence="1">
    <location>
        <begin position="12"/>
        <end position="38"/>
    </location>
</feature>
<evidence type="ECO:0000256" key="1">
    <source>
        <dbReference type="SAM" id="Phobius"/>
    </source>
</evidence>
<name>A0ABP9A7U5_9ACTN</name>
<keyword evidence="3" id="KW-1185">Reference proteome</keyword>
<protein>
    <recommendedName>
        <fullName evidence="4">Integral membrane protein</fullName>
    </recommendedName>
</protein>
<keyword evidence="1" id="KW-1133">Transmembrane helix</keyword>
<sequence length="238" mass="24878">MSQIRAYGRYRTGGLWAGAGVSLTVVVVGSLVALFGMLEFDERCMHGLVQGPGGLRRVRYRAYPPATVCEFQGGEVSSVGSGTVLAVLLWAAMGVLVVCLLGALLAECFAPRPGGPLVVPTTPAADLRRTGATLLSMGSAFLLLYVPVGWPLLTGPSSACAAGGEWGAHPPATLEYGFFPPQATCRYTSGRTEHLNADWLANLAVLPAVPTLIAAAAFGLALRRRSEERRAPAGGARR</sequence>
<dbReference type="RefSeq" id="WP_345613342.1">
    <property type="nucleotide sequence ID" value="NZ_BAABJV010000005.1"/>
</dbReference>
<evidence type="ECO:0008006" key="4">
    <source>
        <dbReference type="Google" id="ProtNLM"/>
    </source>
</evidence>
<dbReference type="EMBL" id="BAABJV010000005">
    <property type="protein sequence ID" value="GAA4776019.1"/>
    <property type="molecule type" value="Genomic_DNA"/>
</dbReference>
<feature type="transmembrane region" description="Helical" evidence="1">
    <location>
        <begin position="199"/>
        <end position="222"/>
    </location>
</feature>
<gene>
    <name evidence="2" type="ORF">GCM10023329_25890</name>
</gene>
<evidence type="ECO:0000313" key="2">
    <source>
        <dbReference type="EMBL" id="GAA4776019.1"/>
    </source>
</evidence>
<organism evidence="2 3">
    <name type="scientific">Streptomyces sanyensis</name>
    <dbReference type="NCBI Taxonomy" id="568869"/>
    <lineage>
        <taxon>Bacteria</taxon>
        <taxon>Bacillati</taxon>
        <taxon>Actinomycetota</taxon>
        <taxon>Actinomycetes</taxon>
        <taxon>Kitasatosporales</taxon>
        <taxon>Streptomycetaceae</taxon>
        <taxon>Streptomyces</taxon>
    </lineage>
</organism>
<accession>A0ABP9A7U5</accession>
<feature type="transmembrane region" description="Helical" evidence="1">
    <location>
        <begin position="87"/>
        <end position="110"/>
    </location>
</feature>
<keyword evidence="1" id="KW-0472">Membrane</keyword>
<feature type="transmembrane region" description="Helical" evidence="1">
    <location>
        <begin position="131"/>
        <end position="148"/>
    </location>
</feature>
<dbReference type="Proteomes" id="UP001501147">
    <property type="component" value="Unassembled WGS sequence"/>
</dbReference>
<evidence type="ECO:0000313" key="3">
    <source>
        <dbReference type="Proteomes" id="UP001501147"/>
    </source>
</evidence>